<keyword evidence="7" id="KW-0472">Membrane</keyword>
<dbReference type="PANTHER" id="PTHR32060">
    <property type="entry name" value="TAIL-SPECIFIC PROTEASE"/>
    <property type="match status" value="1"/>
</dbReference>
<dbReference type="InterPro" id="IPR001478">
    <property type="entry name" value="PDZ"/>
</dbReference>
<comment type="similarity">
    <text evidence="1 5">Belongs to the peptidase S41A family.</text>
</comment>
<dbReference type="InterPro" id="IPR005151">
    <property type="entry name" value="Tail-specific_protease"/>
</dbReference>
<evidence type="ECO:0000256" key="4">
    <source>
        <dbReference type="ARBA" id="ARBA00022825"/>
    </source>
</evidence>
<keyword evidence="2 5" id="KW-0645">Protease</keyword>
<dbReference type="SMART" id="SM00228">
    <property type="entry name" value="PDZ"/>
    <property type="match status" value="1"/>
</dbReference>
<dbReference type="Pfam" id="PF22694">
    <property type="entry name" value="CtpB_N-like"/>
    <property type="match status" value="1"/>
</dbReference>
<organism evidence="9 10">
    <name type="scientific">Desulfosarcina ovata subsp. sediminis</name>
    <dbReference type="NCBI Taxonomy" id="885957"/>
    <lineage>
        <taxon>Bacteria</taxon>
        <taxon>Pseudomonadati</taxon>
        <taxon>Thermodesulfobacteriota</taxon>
        <taxon>Desulfobacteria</taxon>
        <taxon>Desulfobacterales</taxon>
        <taxon>Desulfosarcinaceae</taxon>
        <taxon>Desulfosarcina</taxon>
    </lineage>
</organism>
<protein>
    <submittedName>
        <fullName evidence="9">Peptidase S41</fullName>
    </submittedName>
</protein>
<dbReference type="PANTHER" id="PTHR32060:SF30">
    <property type="entry name" value="CARBOXY-TERMINAL PROCESSING PROTEASE CTPA"/>
    <property type="match status" value="1"/>
</dbReference>
<dbReference type="CDD" id="cd07560">
    <property type="entry name" value="Peptidase_S41_CPP"/>
    <property type="match status" value="1"/>
</dbReference>
<dbReference type="SMART" id="SM00245">
    <property type="entry name" value="TSPc"/>
    <property type="match status" value="1"/>
</dbReference>
<dbReference type="Pfam" id="PF03572">
    <property type="entry name" value="Peptidase_S41"/>
    <property type="match status" value="1"/>
</dbReference>
<evidence type="ECO:0000256" key="3">
    <source>
        <dbReference type="ARBA" id="ARBA00022801"/>
    </source>
</evidence>
<dbReference type="AlphaFoldDB" id="A0A5K7ZTJ8"/>
<keyword evidence="7" id="KW-0812">Transmembrane</keyword>
<dbReference type="RefSeq" id="WP_155311069.1">
    <property type="nucleotide sequence ID" value="NZ_AP021876.1"/>
</dbReference>
<dbReference type="Gene3D" id="2.30.42.10">
    <property type="match status" value="1"/>
</dbReference>
<dbReference type="Gene3D" id="3.90.226.10">
    <property type="entry name" value="2-enoyl-CoA Hydratase, Chain A, domain 1"/>
    <property type="match status" value="1"/>
</dbReference>
<evidence type="ECO:0000259" key="8">
    <source>
        <dbReference type="PROSITE" id="PS50106"/>
    </source>
</evidence>
<dbReference type="FunFam" id="2.30.42.10:FF:000063">
    <property type="entry name" value="Peptidase, S41 family"/>
    <property type="match status" value="1"/>
</dbReference>
<feature type="compositionally biased region" description="Acidic residues" evidence="6">
    <location>
        <begin position="391"/>
        <end position="400"/>
    </location>
</feature>
<dbReference type="NCBIfam" id="TIGR00225">
    <property type="entry name" value="prc"/>
    <property type="match status" value="1"/>
</dbReference>
<dbReference type="GO" id="GO:0006508">
    <property type="term" value="P:proteolysis"/>
    <property type="evidence" value="ECO:0007669"/>
    <property type="project" value="UniProtKB-KW"/>
</dbReference>
<dbReference type="Proteomes" id="UP000425960">
    <property type="component" value="Chromosome"/>
</dbReference>
<evidence type="ECO:0000256" key="6">
    <source>
        <dbReference type="SAM" id="MobiDB-lite"/>
    </source>
</evidence>
<dbReference type="SUPFAM" id="SSF50156">
    <property type="entry name" value="PDZ domain-like"/>
    <property type="match status" value="1"/>
</dbReference>
<dbReference type="FunFam" id="3.90.226.10:FF:000029">
    <property type="entry name" value="Peptidase, S41 family"/>
    <property type="match status" value="1"/>
</dbReference>
<evidence type="ECO:0000256" key="2">
    <source>
        <dbReference type="ARBA" id="ARBA00022670"/>
    </source>
</evidence>
<keyword evidence="3 5" id="KW-0378">Hydrolase</keyword>
<proteinExistence type="inferred from homology"/>
<dbReference type="KEGG" id="dov:DSCO28_40800"/>
<accession>A0A5K7ZTJ8</accession>
<dbReference type="InterPro" id="IPR004447">
    <property type="entry name" value="Peptidase_S41A"/>
</dbReference>
<dbReference type="EMBL" id="AP021876">
    <property type="protein sequence ID" value="BBO83514.1"/>
    <property type="molecule type" value="Genomic_DNA"/>
</dbReference>
<evidence type="ECO:0000313" key="10">
    <source>
        <dbReference type="Proteomes" id="UP000425960"/>
    </source>
</evidence>
<reference evidence="9 10" key="1">
    <citation type="submission" date="2019-11" db="EMBL/GenBank/DDBJ databases">
        <title>Comparative genomics of hydrocarbon-degrading Desulfosarcina strains.</title>
        <authorList>
            <person name="Watanabe M."/>
            <person name="Kojima H."/>
            <person name="Fukui M."/>
        </authorList>
    </citation>
    <scope>NUCLEOTIDE SEQUENCE [LARGE SCALE GENOMIC DNA]</scope>
    <source>
        <strain evidence="9 10">28bB2T</strain>
    </source>
</reference>
<evidence type="ECO:0000256" key="1">
    <source>
        <dbReference type="ARBA" id="ARBA00009179"/>
    </source>
</evidence>
<gene>
    <name evidence="9" type="primary">ctpA-2</name>
    <name evidence="9" type="ORF">DSCO28_40800</name>
</gene>
<evidence type="ECO:0000256" key="7">
    <source>
        <dbReference type="SAM" id="Phobius"/>
    </source>
</evidence>
<sequence>MTAKTTRHLKLWVAVVLVSGILILGHGFYRDLSANTEDTYKGLKLFSDVIELVQKNYVDEVDTQKMIEAAIQGMVRSLDPHSSLLPPDALKELQIDTHGEFTGIGIHVTMRNNLVTVISPIEGTPAYRAGIKAGDKIIKVDGTVTEDLRDAVKRMRGPKGSTVELTVLRQGEPEPLAFSLVRDVIPIYSVKAEMLKTGYGYIWITNFRENTTSDLIEALDAMENGGSPFKGLVLDLRDNPGGILNQAIEVSDLFLESGEILSIKGRDGQNTKVFRAHANTVKRDYPIVVLINGGSASASEIVAGALQDQKRALILGTTSFGKGSVQTVETLRDGYGLKFTIARYYTPSGRSIQAKGVEPDVEVKHRVLSAGGASGERMIKEKDLKNHLDAEPDDALEEPVPEPVPEEKETVEPEETPALKRFKAKNSPLERDTLLSDSQVVRALDILISYDIFKDLKNG</sequence>
<dbReference type="Gene3D" id="3.30.750.44">
    <property type="match status" value="1"/>
</dbReference>
<dbReference type="GO" id="GO:0030288">
    <property type="term" value="C:outer membrane-bounded periplasmic space"/>
    <property type="evidence" value="ECO:0007669"/>
    <property type="project" value="TreeGrafter"/>
</dbReference>
<feature type="region of interest" description="Disordered" evidence="6">
    <location>
        <begin position="390"/>
        <end position="424"/>
    </location>
</feature>
<dbReference type="SUPFAM" id="SSF52096">
    <property type="entry name" value="ClpP/crotonase"/>
    <property type="match status" value="1"/>
</dbReference>
<dbReference type="PROSITE" id="PS50106">
    <property type="entry name" value="PDZ"/>
    <property type="match status" value="1"/>
</dbReference>
<feature type="transmembrane region" description="Helical" evidence="7">
    <location>
        <begin position="12"/>
        <end position="29"/>
    </location>
</feature>
<keyword evidence="7" id="KW-1133">Transmembrane helix</keyword>
<keyword evidence="4 5" id="KW-0720">Serine protease</keyword>
<evidence type="ECO:0000313" key="9">
    <source>
        <dbReference type="EMBL" id="BBO83514.1"/>
    </source>
</evidence>
<evidence type="ECO:0000256" key="5">
    <source>
        <dbReference type="RuleBase" id="RU004404"/>
    </source>
</evidence>
<dbReference type="GO" id="GO:0008236">
    <property type="term" value="F:serine-type peptidase activity"/>
    <property type="evidence" value="ECO:0007669"/>
    <property type="project" value="UniProtKB-KW"/>
</dbReference>
<dbReference type="InterPro" id="IPR036034">
    <property type="entry name" value="PDZ_sf"/>
</dbReference>
<dbReference type="GO" id="GO:0007165">
    <property type="term" value="P:signal transduction"/>
    <property type="evidence" value="ECO:0007669"/>
    <property type="project" value="TreeGrafter"/>
</dbReference>
<dbReference type="Pfam" id="PF13180">
    <property type="entry name" value="PDZ_2"/>
    <property type="match status" value="1"/>
</dbReference>
<dbReference type="GO" id="GO:0004175">
    <property type="term" value="F:endopeptidase activity"/>
    <property type="evidence" value="ECO:0007669"/>
    <property type="project" value="TreeGrafter"/>
</dbReference>
<name>A0A5K7ZTJ8_9BACT</name>
<feature type="domain" description="PDZ" evidence="8">
    <location>
        <begin position="90"/>
        <end position="171"/>
    </location>
</feature>
<dbReference type="InterPro" id="IPR029045">
    <property type="entry name" value="ClpP/crotonase-like_dom_sf"/>
</dbReference>
<dbReference type="CDD" id="cd06782">
    <property type="entry name" value="cpPDZ_CPP-like"/>
    <property type="match status" value="1"/>
</dbReference>
<dbReference type="InterPro" id="IPR055210">
    <property type="entry name" value="CtpA/B_N"/>
</dbReference>